<feature type="chain" id="PRO_5038553752" description="Secreted protein" evidence="1">
    <location>
        <begin position="24"/>
        <end position="136"/>
    </location>
</feature>
<evidence type="ECO:0000256" key="1">
    <source>
        <dbReference type="SAM" id="SignalP"/>
    </source>
</evidence>
<evidence type="ECO:0008006" key="6">
    <source>
        <dbReference type="Google" id="ProtNLM"/>
    </source>
</evidence>
<evidence type="ECO:0000313" key="2">
    <source>
        <dbReference type="EMBL" id="TCC26910.1"/>
    </source>
</evidence>
<keyword evidence="4" id="KW-1185">Reference proteome</keyword>
<sequence length="136" mass="15076">MRTLSTRLKAILGVLALTTTAFVAVGVTHPGKAQAAECIDGGNYQDVTLPSGSLRFPASGYLKTSSRCQDINLKGNPWYDQNVRAIKVCFKTAGCQGHWTNVRGSDWYEIATNVKDNTEYYFKFYSYGKWYGVVAD</sequence>
<organism evidence="3 5">
    <name type="scientific">Kribbella speibonae</name>
    <dbReference type="NCBI Taxonomy" id="1572660"/>
    <lineage>
        <taxon>Bacteria</taxon>
        <taxon>Bacillati</taxon>
        <taxon>Actinomycetota</taxon>
        <taxon>Actinomycetes</taxon>
        <taxon>Propionibacteriales</taxon>
        <taxon>Kribbellaceae</taxon>
        <taxon>Kribbella</taxon>
    </lineage>
</organism>
<name>A0A4R0IXF9_9ACTN</name>
<evidence type="ECO:0000313" key="4">
    <source>
        <dbReference type="Proteomes" id="UP000292385"/>
    </source>
</evidence>
<dbReference type="EMBL" id="SJJY01000001">
    <property type="protein sequence ID" value="TCC26910.1"/>
    <property type="molecule type" value="Genomic_DNA"/>
</dbReference>
<dbReference type="Proteomes" id="UP000294225">
    <property type="component" value="Unassembled WGS sequence"/>
</dbReference>
<gene>
    <name evidence="2" type="ORF">E0H58_02575</name>
    <name evidence="3" type="ORF">E0H92_26630</name>
</gene>
<proteinExistence type="predicted"/>
<dbReference type="Proteomes" id="UP000292385">
    <property type="component" value="Unassembled WGS sequence"/>
</dbReference>
<comment type="caution">
    <text evidence="3">The sequence shown here is derived from an EMBL/GenBank/DDBJ whole genome shotgun (WGS) entry which is preliminary data.</text>
</comment>
<keyword evidence="1" id="KW-0732">Signal</keyword>
<protein>
    <recommendedName>
        <fullName evidence="6">Secreted protein</fullName>
    </recommendedName>
</protein>
<dbReference type="EMBL" id="SJKC01000003">
    <property type="protein sequence ID" value="TCC36238.1"/>
    <property type="molecule type" value="Genomic_DNA"/>
</dbReference>
<evidence type="ECO:0000313" key="3">
    <source>
        <dbReference type="EMBL" id="TCC36238.1"/>
    </source>
</evidence>
<dbReference type="AlphaFoldDB" id="A0A4R0IXF9"/>
<dbReference type="RefSeq" id="WP_131459563.1">
    <property type="nucleotide sequence ID" value="NZ_SJJY01000001.1"/>
</dbReference>
<reference evidence="4 5" key="1">
    <citation type="submission" date="2019-02" db="EMBL/GenBank/DDBJ databases">
        <title>Kribbella capetownensis sp. nov. and Kribbella speibonae sp. nov., isolated from soil.</title>
        <authorList>
            <person name="Curtis S.M."/>
            <person name="Norton I."/>
            <person name="Everest G.J."/>
            <person name="Meyers P.R."/>
        </authorList>
    </citation>
    <scope>NUCLEOTIDE SEQUENCE [LARGE SCALE GENOMIC DNA]</scope>
    <source>
        <strain evidence="2 4">SK5</strain>
        <strain evidence="3 5">YM55</strain>
    </source>
</reference>
<evidence type="ECO:0000313" key="5">
    <source>
        <dbReference type="Proteomes" id="UP000294225"/>
    </source>
</evidence>
<feature type="signal peptide" evidence="1">
    <location>
        <begin position="1"/>
        <end position="23"/>
    </location>
</feature>
<accession>A0A4R0IXF9</accession>